<name>A0A225AUT1_TALAT</name>
<dbReference type="SUPFAM" id="SSF51621">
    <property type="entry name" value="Phosphoenolpyruvate/pyruvate domain"/>
    <property type="match status" value="1"/>
</dbReference>
<evidence type="ECO:0000259" key="6">
    <source>
        <dbReference type="Pfam" id="PF00324"/>
    </source>
</evidence>
<keyword evidence="2 5" id="KW-0812">Transmembrane</keyword>
<dbReference type="Pfam" id="PF00324">
    <property type="entry name" value="AA_permease"/>
    <property type="match status" value="1"/>
</dbReference>
<dbReference type="Gene3D" id="1.20.1740.10">
    <property type="entry name" value="Amino acid/polyamine transporter I"/>
    <property type="match status" value="1"/>
</dbReference>
<evidence type="ECO:0000256" key="2">
    <source>
        <dbReference type="ARBA" id="ARBA00022692"/>
    </source>
</evidence>
<dbReference type="PANTHER" id="PTHR43341:SF6">
    <property type="entry name" value="AMINO ACID TRANSPORTER (EUROFUNG)"/>
    <property type="match status" value="1"/>
</dbReference>
<comment type="caution">
    <text evidence="7">The sequence shown here is derived from an EMBL/GenBank/DDBJ whole genome shotgun (WGS) entry which is preliminary data.</text>
</comment>
<dbReference type="GO" id="GO:0015171">
    <property type="term" value="F:amino acid transmembrane transporter activity"/>
    <property type="evidence" value="ECO:0007669"/>
    <property type="project" value="TreeGrafter"/>
</dbReference>
<organism evidence="7 8">
    <name type="scientific">Talaromyces atroroseus</name>
    <dbReference type="NCBI Taxonomy" id="1441469"/>
    <lineage>
        <taxon>Eukaryota</taxon>
        <taxon>Fungi</taxon>
        <taxon>Dikarya</taxon>
        <taxon>Ascomycota</taxon>
        <taxon>Pezizomycotina</taxon>
        <taxon>Eurotiomycetes</taxon>
        <taxon>Eurotiomycetidae</taxon>
        <taxon>Eurotiales</taxon>
        <taxon>Trichocomaceae</taxon>
        <taxon>Talaromyces</taxon>
        <taxon>Talaromyces sect. Trachyspermi</taxon>
    </lineage>
</organism>
<accession>A0A225AUT1</accession>
<dbReference type="InterPro" id="IPR004841">
    <property type="entry name" value="AA-permease/SLC12A_dom"/>
</dbReference>
<feature type="transmembrane region" description="Helical" evidence="5">
    <location>
        <begin position="204"/>
        <end position="227"/>
    </location>
</feature>
<protein>
    <recommendedName>
        <fullName evidence="6">Amino acid permease/ SLC12A domain-containing protein</fullName>
    </recommendedName>
</protein>
<dbReference type="InterPro" id="IPR039556">
    <property type="entry name" value="ICL/PEPM"/>
</dbReference>
<sequence>MVGGNPEHDAYGFRYWNHPGPFAEYLSGGAMGRWEGFLGALWAASFAIVGPEYMAMVAGEAKLPRITVKRAFKSVYIRFGIFFIGGALCVGIVIPYNDKTLIANEGSGTGAASPYVIAMQNLGVSGLPHLVNALLFTSIYSAGDAYTYCASRTLHGLAHDGHAPAFLKKCTKQGVPVYCLLITMIFPLLSLLQLSNGAYVVLNWLVNIVTAGGIIDYIVICVNYIFFYRACVTQGVDRRELPYYGYFQPWSTVFALCFEVCVVVCYGYVNFMPGRFSVSSFFTHYAMVFLAILTFFGWKIIKRTNFVKPHEADLVWDRPAVERYELTTLDRDVGFWREMLELLRIKKKAVGAFAINTNGALSISIQRRGDNQSSPTVRAVRREIAPEKCPRPYSIAPDISAAESILEAYGDPEKILAFPCSYDGLSSRLVQQAGFPNIFIFGFQVASAHGLLDTGYIAMQEMCDKIQEISRLITIPIMADGDIGYGSPMNVRRTVEACAKAGAAGLMIEDQTWPKRCGHTIGKTVVSREEAYARIRATCDAHGQGQGIFIWARTDALIISWEEAIARAKEFKHIGADAIFVKALPDRAAMKKSKELAELGFAAAAYPWTLVAAKLKSIRDALESLKRNVTVGAPKMILSYDEVVKGVGFNDYWKEEQKYKY</sequence>
<evidence type="ECO:0000313" key="8">
    <source>
        <dbReference type="Proteomes" id="UP000214365"/>
    </source>
</evidence>
<dbReference type="STRING" id="1441469.A0A225AUT1"/>
<dbReference type="InterPro" id="IPR015813">
    <property type="entry name" value="Pyrv/PenolPyrv_kinase-like_dom"/>
</dbReference>
<dbReference type="PANTHER" id="PTHR43341">
    <property type="entry name" value="AMINO ACID PERMEASE"/>
    <property type="match status" value="1"/>
</dbReference>
<dbReference type="EMBL" id="LFMY01000012">
    <property type="protein sequence ID" value="OKL57237.1"/>
    <property type="molecule type" value="Genomic_DNA"/>
</dbReference>
<evidence type="ECO:0000256" key="1">
    <source>
        <dbReference type="ARBA" id="ARBA00004141"/>
    </source>
</evidence>
<proteinExistence type="predicted"/>
<dbReference type="CDD" id="cd00377">
    <property type="entry name" value="ICL_PEPM"/>
    <property type="match status" value="1"/>
</dbReference>
<evidence type="ECO:0000256" key="5">
    <source>
        <dbReference type="SAM" id="Phobius"/>
    </source>
</evidence>
<dbReference type="InterPro" id="IPR040442">
    <property type="entry name" value="Pyrv_kinase-like_dom_sf"/>
</dbReference>
<dbReference type="RefSeq" id="XP_020117358.1">
    <property type="nucleotide sequence ID" value="XM_020262691.1"/>
</dbReference>
<comment type="subcellular location">
    <subcellularLocation>
        <location evidence="1">Membrane</location>
        <topology evidence="1">Multi-pass membrane protein</topology>
    </subcellularLocation>
</comment>
<feature type="transmembrane region" description="Helical" evidence="5">
    <location>
        <begin position="36"/>
        <end position="54"/>
    </location>
</feature>
<dbReference type="GO" id="GO:0016020">
    <property type="term" value="C:membrane"/>
    <property type="evidence" value="ECO:0007669"/>
    <property type="project" value="UniProtKB-SubCell"/>
</dbReference>
<dbReference type="InterPro" id="IPR050524">
    <property type="entry name" value="APC_YAT"/>
</dbReference>
<evidence type="ECO:0000256" key="3">
    <source>
        <dbReference type="ARBA" id="ARBA00022989"/>
    </source>
</evidence>
<dbReference type="Proteomes" id="UP000214365">
    <property type="component" value="Unassembled WGS sequence"/>
</dbReference>
<dbReference type="GO" id="GO:0003824">
    <property type="term" value="F:catalytic activity"/>
    <property type="evidence" value="ECO:0007669"/>
    <property type="project" value="InterPro"/>
</dbReference>
<evidence type="ECO:0000256" key="4">
    <source>
        <dbReference type="ARBA" id="ARBA00023136"/>
    </source>
</evidence>
<keyword evidence="8" id="KW-1185">Reference proteome</keyword>
<feature type="transmembrane region" description="Helical" evidence="5">
    <location>
        <begin position="75"/>
        <end position="96"/>
    </location>
</feature>
<dbReference type="OrthoDB" id="10062876at2759"/>
<feature type="transmembrane region" description="Helical" evidence="5">
    <location>
        <begin position="175"/>
        <end position="192"/>
    </location>
</feature>
<gene>
    <name evidence="7" type="ORF">UA08_07405</name>
</gene>
<dbReference type="GeneID" id="31007161"/>
<feature type="transmembrane region" description="Helical" evidence="5">
    <location>
        <begin position="247"/>
        <end position="269"/>
    </location>
</feature>
<feature type="transmembrane region" description="Helical" evidence="5">
    <location>
        <begin position="281"/>
        <end position="301"/>
    </location>
</feature>
<dbReference type="Gene3D" id="3.20.20.60">
    <property type="entry name" value="Phosphoenolpyruvate-binding domains"/>
    <property type="match status" value="1"/>
</dbReference>
<keyword evidence="3 5" id="KW-1133">Transmembrane helix</keyword>
<feature type="domain" description="Amino acid permease/ SLC12A" evidence="6">
    <location>
        <begin position="2"/>
        <end position="307"/>
    </location>
</feature>
<dbReference type="AlphaFoldDB" id="A0A225AUT1"/>
<dbReference type="Pfam" id="PF13714">
    <property type="entry name" value="PEP_mutase"/>
    <property type="match status" value="1"/>
</dbReference>
<evidence type="ECO:0000313" key="7">
    <source>
        <dbReference type="EMBL" id="OKL57237.1"/>
    </source>
</evidence>
<reference evidence="7 8" key="1">
    <citation type="submission" date="2015-06" db="EMBL/GenBank/DDBJ databases">
        <title>Talaromyces atroroseus IBT 11181 draft genome.</title>
        <authorList>
            <person name="Rasmussen K.B."/>
            <person name="Rasmussen S."/>
            <person name="Petersen B."/>
            <person name="Sicheritz-Ponten T."/>
            <person name="Mortensen U.H."/>
            <person name="Thrane U."/>
        </authorList>
    </citation>
    <scope>NUCLEOTIDE SEQUENCE [LARGE SCALE GENOMIC DNA]</scope>
    <source>
        <strain evidence="7 8">IBT 11181</strain>
    </source>
</reference>
<keyword evidence="4 5" id="KW-0472">Membrane</keyword>